<dbReference type="RefSeq" id="WP_344628299.1">
    <property type="nucleotide sequence ID" value="NZ_BAAALD010000158.1"/>
</dbReference>
<dbReference type="EMBL" id="BAAALD010000158">
    <property type="protein sequence ID" value="GAA1126006.1"/>
    <property type="molecule type" value="Genomic_DNA"/>
</dbReference>
<keyword evidence="3" id="KW-1185">Reference proteome</keyword>
<sequence>MTAEQVRTVRQVRLVGPRLAIREFRLDPEDVLALHAVLGDPETVRHLGYEVCDEEECADQVELSLDEAEQDPRTVYRLAVAPAERDGGTPPIGQAVLELEGTRAASLGCVLRRDTWGNGYAGEVLALLCGFGFGTLGLHRLAARVDPENAASVRVLTRAGFRPEGRIRHDLLVRGAWRDSLLFSLLEDEWVRPAAARGWGEPHP</sequence>
<dbReference type="PANTHER" id="PTHR43792">
    <property type="entry name" value="GNAT FAMILY, PUTATIVE (AFU_ORTHOLOGUE AFUA_3G00765)-RELATED-RELATED"/>
    <property type="match status" value="1"/>
</dbReference>
<dbReference type="Proteomes" id="UP001499987">
    <property type="component" value="Unassembled WGS sequence"/>
</dbReference>
<accession>A0ABN1U731</accession>
<protein>
    <submittedName>
        <fullName evidence="2">GNAT family protein</fullName>
    </submittedName>
</protein>
<comment type="caution">
    <text evidence="2">The sequence shown here is derived from an EMBL/GenBank/DDBJ whole genome shotgun (WGS) entry which is preliminary data.</text>
</comment>
<organism evidence="2 3">
    <name type="scientific">Kitasatospora arboriphila</name>
    <dbReference type="NCBI Taxonomy" id="258052"/>
    <lineage>
        <taxon>Bacteria</taxon>
        <taxon>Bacillati</taxon>
        <taxon>Actinomycetota</taxon>
        <taxon>Actinomycetes</taxon>
        <taxon>Kitasatosporales</taxon>
        <taxon>Streptomycetaceae</taxon>
        <taxon>Kitasatospora</taxon>
    </lineage>
</organism>
<dbReference type="PROSITE" id="PS51186">
    <property type="entry name" value="GNAT"/>
    <property type="match status" value="1"/>
</dbReference>
<name>A0ABN1U731_9ACTN</name>
<dbReference type="Gene3D" id="3.40.630.30">
    <property type="match status" value="1"/>
</dbReference>
<feature type="domain" description="N-acetyltransferase" evidence="1">
    <location>
        <begin position="19"/>
        <end position="184"/>
    </location>
</feature>
<dbReference type="SUPFAM" id="SSF55729">
    <property type="entry name" value="Acyl-CoA N-acyltransferases (Nat)"/>
    <property type="match status" value="1"/>
</dbReference>
<dbReference type="InterPro" id="IPR016181">
    <property type="entry name" value="Acyl_CoA_acyltransferase"/>
</dbReference>
<evidence type="ECO:0000259" key="1">
    <source>
        <dbReference type="PROSITE" id="PS51186"/>
    </source>
</evidence>
<proteinExistence type="predicted"/>
<evidence type="ECO:0000313" key="3">
    <source>
        <dbReference type="Proteomes" id="UP001499987"/>
    </source>
</evidence>
<dbReference type="Pfam" id="PF13302">
    <property type="entry name" value="Acetyltransf_3"/>
    <property type="match status" value="1"/>
</dbReference>
<gene>
    <name evidence="2" type="ORF">GCM10009663_75600</name>
</gene>
<evidence type="ECO:0000313" key="2">
    <source>
        <dbReference type="EMBL" id="GAA1126006.1"/>
    </source>
</evidence>
<dbReference type="InterPro" id="IPR000182">
    <property type="entry name" value="GNAT_dom"/>
</dbReference>
<reference evidence="2 3" key="1">
    <citation type="journal article" date="2019" name="Int. J. Syst. Evol. Microbiol.">
        <title>The Global Catalogue of Microorganisms (GCM) 10K type strain sequencing project: providing services to taxonomists for standard genome sequencing and annotation.</title>
        <authorList>
            <consortium name="The Broad Institute Genomics Platform"/>
            <consortium name="The Broad Institute Genome Sequencing Center for Infectious Disease"/>
            <person name="Wu L."/>
            <person name="Ma J."/>
        </authorList>
    </citation>
    <scope>NUCLEOTIDE SEQUENCE [LARGE SCALE GENOMIC DNA]</scope>
    <source>
        <strain evidence="2 3">JCM 13002</strain>
    </source>
</reference>
<dbReference type="InterPro" id="IPR051531">
    <property type="entry name" value="N-acetyltransferase"/>
</dbReference>